<dbReference type="RefSeq" id="WP_116846119.1">
    <property type="nucleotide sequence ID" value="NZ_QTJU01000001.1"/>
</dbReference>
<evidence type="ECO:0000259" key="2">
    <source>
        <dbReference type="Pfam" id="PF02525"/>
    </source>
</evidence>
<dbReference type="PANTHER" id="PTHR47307">
    <property type="entry name" value="GLUTATHIONE-REGULATED POTASSIUM-EFFLUX SYSTEM ANCILLARY PROTEIN KEFG"/>
    <property type="match status" value="1"/>
</dbReference>
<dbReference type="OrthoDB" id="652200at2"/>
<feature type="domain" description="Flavodoxin-like fold" evidence="2">
    <location>
        <begin position="1"/>
        <end position="172"/>
    </location>
</feature>
<dbReference type="PANTHER" id="PTHR47307:SF1">
    <property type="entry name" value="GLUTATHIONE-REGULATED POTASSIUM-EFFLUX SYSTEM ANCILLARY PROTEIN KEFG"/>
    <property type="match status" value="1"/>
</dbReference>
<dbReference type="Proteomes" id="UP000261284">
    <property type="component" value="Unassembled WGS sequence"/>
</dbReference>
<accession>A0A3E1NRC0</accession>
<comment type="caution">
    <text evidence="3">The sequence shown here is derived from an EMBL/GenBank/DDBJ whole genome shotgun (WGS) entry which is preliminary data.</text>
</comment>
<dbReference type="Gene3D" id="3.40.50.360">
    <property type="match status" value="1"/>
</dbReference>
<keyword evidence="1" id="KW-0560">Oxidoreductase</keyword>
<dbReference type="InterPro" id="IPR029039">
    <property type="entry name" value="Flavoprotein-like_sf"/>
</dbReference>
<proteinExistence type="predicted"/>
<reference evidence="3 4" key="1">
    <citation type="submission" date="2018-08" db="EMBL/GenBank/DDBJ databases">
        <title>Chitinophagaceae sp. K23C18032701, a novel bacterium isolated from forest soil.</title>
        <authorList>
            <person name="Wang C."/>
        </authorList>
    </citation>
    <scope>NUCLEOTIDE SEQUENCE [LARGE SCALE GENOMIC DNA]</scope>
    <source>
        <strain evidence="3 4">K23C18032701</strain>
    </source>
</reference>
<dbReference type="InterPro" id="IPR046980">
    <property type="entry name" value="KefG/KefF"/>
</dbReference>
<evidence type="ECO:0000256" key="1">
    <source>
        <dbReference type="ARBA" id="ARBA00023002"/>
    </source>
</evidence>
<dbReference type="GO" id="GO:0009055">
    <property type="term" value="F:electron transfer activity"/>
    <property type="evidence" value="ECO:0007669"/>
    <property type="project" value="TreeGrafter"/>
</dbReference>
<sequence>MKTLVIVAHPDIASSRVNKQWINALRDYPEEFTIHDLYEQYPSWQIDTVAEQHLVEGYEQIILQFPFYWFSCPPMLRKWFDDIFNRGWAYGTGGDKLQHKKLMLAISCGIPEHELATDGKHKYTLHELVRPFELTALYCGMQFEPLFAVYGMGHKVSDEAIQQSAQAYLQHIRTVFA</sequence>
<dbReference type="SUPFAM" id="SSF52218">
    <property type="entry name" value="Flavoproteins"/>
    <property type="match status" value="1"/>
</dbReference>
<organism evidence="3 4">
    <name type="scientific">Deminuibacter soli</name>
    <dbReference type="NCBI Taxonomy" id="2291815"/>
    <lineage>
        <taxon>Bacteria</taxon>
        <taxon>Pseudomonadati</taxon>
        <taxon>Bacteroidota</taxon>
        <taxon>Chitinophagia</taxon>
        <taxon>Chitinophagales</taxon>
        <taxon>Chitinophagaceae</taxon>
        <taxon>Deminuibacter</taxon>
    </lineage>
</organism>
<dbReference type="InterPro" id="IPR003680">
    <property type="entry name" value="Flavodoxin_fold"/>
</dbReference>
<keyword evidence="4" id="KW-1185">Reference proteome</keyword>
<protein>
    <submittedName>
        <fullName evidence="3">Flavodoxin family protein</fullName>
    </submittedName>
</protein>
<evidence type="ECO:0000313" key="3">
    <source>
        <dbReference type="EMBL" id="RFM30364.1"/>
    </source>
</evidence>
<gene>
    <name evidence="3" type="ORF">DXN05_05240</name>
</gene>
<evidence type="ECO:0000313" key="4">
    <source>
        <dbReference type="Proteomes" id="UP000261284"/>
    </source>
</evidence>
<dbReference type="Pfam" id="PF02525">
    <property type="entry name" value="Flavodoxin_2"/>
    <property type="match status" value="1"/>
</dbReference>
<dbReference type="AlphaFoldDB" id="A0A3E1NRC0"/>
<dbReference type="GO" id="GO:0003955">
    <property type="term" value="F:NAD(P)H dehydrogenase (quinone) activity"/>
    <property type="evidence" value="ECO:0007669"/>
    <property type="project" value="TreeGrafter"/>
</dbReference>
<dbReference type="EMBL" id="QTJU01000001">
    <property type="protein sequence ID" value="RFM30364.1"/>
    <property type="molecule type" value="Genomic_DNA"/>
</dbReference>
<name>A0A3E1NRC0_9BACT</name>
<dbReference type="GO" id="GO:0010181">
    <property type="term" value="F:FMN binding"/>
    <property type="evidence" value="ECO:0007669"/>
    <property type="project" value="TreeGrafter"/>
</dbReference>